<dbReference type="PANTHER" id="PTHR47331">
    <property type="entry name" value="PHD-TYPE DOMAIN-CONTAINING PROTEIN"/>
    <property type="match status" value="1"/>
</dbReference>
<organism evidence="4 5">
    <name type="scientific">Araneus ventricosus</name>
    <name type="common">Orbweaver spider</name>
    <name type="synonym">Epeira ventricosa</name>
    <dbReference type="NCBI Taxonomy" id="182803"/>
    <lineage>
        <taxon>Eukaryota</taxon>
        <taxon>Metazoa</taxon>
        <taxon>Ecdysozoa</taxon>
        <taxon>Arthropoda</taxon>
        <taxon>Chelicerata</taxon>
        <taxon>Arachnida</taxon>
        <taxon>Araneae</taxon>
        <taxon>Araneomorphae</taxon>
        <taxon>Entelegynae</taxon>
        <taxon>Araneoidea</taxon>
        <taxon>Araneidae</taxon>
        <taxon>Araneus</taxon>
    </lineage>
</organism>
<feature type="domain" description="Reverse transcriptase" evidence="2">
    <location>
        <begin position="727"/>
        <end position="930"/>
    </location>
</feature>
<gene>
    <name evidence="4" type="ORF">AVEN_163221_1</name>
</gene>
<evidence type="ECO:0000259" key="2">
    <source>
        <dbReference type="PROSITE" id="PS50878"/>
    </source>
</evidence>
<dbReference type="Pfam" id="PF00078">
    <property type="entry name" value="RVT_1"/>
    <property type="match status" value="1"/>
</dbReference>
<dbReference type="PROSITE" id="PS50994">
    <property type="entry name" value="INTEGRASE"/>
    <property type="match status" value="1"/>
</dbReference>
<dbReference type="Gene3D" id="3.30.70.270">
    <property type="match status" value="1"/>
</dbReference>
<feature type="coiled-coil region" evidence="1">
    <location>
        <begin position="21"/>
        <end position="65"/>
    </location>
</feature>
<keyword evidence="5" id="KW-1185">Reference proteome</keyword>
<dbReference type="PANTHER" id="PTHR47331:SF5">
    <property type="entry name" value="RIBONUCLEASE H"/>
    <property type="match status" value="1"/>
</dbReference>
<dbReference type="GO" id="GO:0003676">
    <property type="term" value="F:nucleic acid binding"/>
    <property type="evidence" value="ECO:0007669"/>
    <property type="project" value="InterPro"/>
</dbReference>
<dbReference type="InterPro" id="IPR043502">
    <property type="entry name" value="DNA/RNA_pol_sf"/>
</dbReference>
<dbReference type="SUPFAM" id="SSF56672">
    <property type="entry name" value="DNA/RNA polymerases"/>
    <property type="match status" value="1"/>
</dbReference>
<evidence type="ECO:0000313" key="4">
    <source>
        <dbReference type="EMBL" id="GBN59538.1"/>
    </source>
</evidence>
<dbReference type="OrthoDB" id="6425443at2759"/>
<dbReference type="InterPro" id="IPR005312">
    <property type="entry name" value="DUF1759"/>
</dbReference>
<dbReference type="InterPro" id="IPR012337">
    <property type="entry name" value="RNaseH-like_sf"/>
</dbReference>
<keyword evidence="1" id="KW-0175">Coiled coil</keyword>
<evidence type="ECO:0000256" key="1">
    <source>
        <dbReference type="SAM" id="Coils"/>
    </source>
</evidence>
<evidence type="ECO:0000313" key="5">
    <source>
        <dbReference type="Proteomes" id="UP000499080"/>
    </source>
</evidence>
<dbReference type="PROSITE" id="PS50878">
    <property type="entry name" value="RT_POL"/>
    <property type="match status" value="1"/>
</dbReference>
<dbReference type="InterPro" id="IPR001584">
    <property type="entry name" value="Integrase_cat-core"/>
</dbReference>
<sequence length="1597" mass="182230">MDIEKSLRKRNTIRTLVTNIVQEAEELLNNSELDIDLLEELLGKLKQKECQLKEINDQVEKLIDVSSTETEILDSEEFNDKISKCIRKINRKLKPNIVKNPESQREIEAKDRGFNVKLPKLTIEKFTGNPQEWTEFWNSFETTIHENNVLTKVEKFSYLKMYLSGKALNVVSGFELSSENYDNCIKILKDRFGRKDVIVSSYMNKIINIEPVKNSSNLNALRRLYDDLITSVRNLDAMSVTSGSYSCMLIPMVLKKIPYNMVLEFNRKKGSKSEVEVSELLDYIKLEVECRESSNLIINGNLSELTSSPRNSFESKKYVHTKRPVAATLATNVKVRYCCFCKNDAHDSDNCNEFSNKQKRNKLRDDRRCYRCLKKSHTPSTCRSKIAPCSVCKNNSHNKIFCMSVNEKVEVSKEGNLATAMSVNSLNSRNVLLQTCTVSVLGESSTELTRLLTDSAAERNFIRSDLVKKLKLKSIRKETLYIYSFGMKIPQRIIYDVVDVRIQSLENPRNSLQFEALVTDTITGSQINFADKVTRSSLEKRGIRLADRESVPDVQILAGGEIFWVLQPQRIEKINKHLFLTQTLFGYTVQGVTRSPREGESHSVLRVAAMPEVRGLLPEACSCGLEERLKSFFQLESLGIYDSGVSDNREETELMMQRFEGGLELLKGRYFADLLWKSEFDTRLLGSNFAVALKRLESLIPKLEKNKWLHQCYDSVLNEQLALGIIEPCSLNDQNQNSYYMPHRPVVKEGSETTKVRIVFDASSKQGNFYSLNDCLMPGPNLNPSILDVLINFRKHKIAFSADIEKAFLQIGIKENERDFLRFLYFDKNNDNELKCFRMTRVPFGVTCSPFILAATIKHHIKKFKGNSEVHEMLDSSVYVDDLFYGGDSLEKAHQLSTDAVNVFREAGMNLGKFQTNSTELKKIWVENNVTSETENDNRKILGLIWNVNTDTLKLEIDSLLEMIPNLKCTKRHILKTVAKIFDPVGFISPFVIRVKCLLQQLWELGLDFDDAVSQRIRQNWMEWCAEVETLKSFSLKRTLFSNYDVDEMEIHVFADSSTKAYGAVAYIRHKRTFEVQFVLSKTRVAPYSPKLDKGHRHSMEAFVANRVREIQTLTDPGKWKFCEGRENPADLLSRGCSAQKLLNSEIWWSGARWLSQPKYLWPATVERKIPEEITELKGVKTVVQNITVQKPEHPFHCLFNKCSSWSKVVRVAAWCLRFIKNLEKTNDKTETFLLTSEFEEAQNVILKYVQEEAFHEEIQRLKINKPIKTHSKLLALCPYLDGNEILRVGGRLRHAKLHENTKYPVILPKDHVTTILDPVCTSGDQANHLEVRAVCPSSEHPLSQQLMGDLPPSRVNPSRAFSKVGVDLSGPFQVKPRKGRGIRPMKTYACIFVCFTVHLKMLGDLSSDCFIAALKRFAARRGKPDEIFSDCGTNFIGASKELKAVCSTESVANFLCTNEIVWHFNPPSAPHFGGLWEAAVKSIKFHLKRAIGAQILIYEEFSTFLVQIEACLNSRPLVPVSSDPDDLSVITPANFLIGSTLDAIPERDVTNFTIPLADRWKLVQKISQSFWNVGLLNTLLSSKEDRNGNVLTITYV</sequence>
<dbReference type="Proteomes" id="UP000499080">
    <property type="component" value="Unassembled WGS sequence"/>
</dbReference>
<accession>A0A4Y2Q5X4</accession>
<name>A0A4Y2Q5X4_ARAVE</name>
<feature type="domain" description="Integrase catalytic" evidence="3">
    <location>
        <begin position="1354"/>
        <end position="1541"/>
    </location>
</feature>
<dbReference type="SUPFAM" id="SSF53098">
    <property type="entry name" value="Ribonuclease H-like"/>
    <property type="match status" value="1"/>
</dbReference>
<evidence type="ECO:0000259" key="3">
    <source>
        <dbReference type="PROSITE" id="PS50994"/>
    </source>
</evidence>
<dbReference type="CDD" id="cd01644">
    <property type="entry name" value="RT_pepA17"/>
    <property type="match status" value="1"/>
</dbReference>
<dbReference type="Pfam" id="PF05380">
    <property type="entry name" value="Peptidase_A17"/>
    <property type="match status" value="1"/>
</dbReference>
<dbReference type="InterPro" id="IPR008042">
    <property type="entry name" value="Retrotrans_Pao"/>
</dbReference>
<dbReference type="InterPro" id="IPR036397">
    <property type="entry name" value="RNaseH_sf"/>
</dbReference>
<dbReference type="InterPro" id="IPR000477">
    <property type="entry name" value="RT_dom"/>
</dbReference>
<dbReference type="GO" id="GO:0015074">
    <property type="term" value="P:DNA integration"/>
    <property type="evidence" value="ECO:0007669"/>
    <property type="project" value="InterPro"/>
</dbReference>
<proteinExistence type="predicted"/>
<dbReference type="EMBL" id="BGPR01013173">
    <property type="protein sequence ID" value="GBN59538.1"/>
    <property type="molecule type" value="Genomic_DNA"/>
</dbReference>
<protein>
    <submittedName>
        <fullName evidence="4">Uncharacterized protein</fullName>
    </submittedName>
</protein>
<dbReference type="Gene3D" id="3.10.10.10">
    <property type="entry name" value="HIV Type 1 Reverse Transcriptase, subunit A, domain 1"/>
    <property type="match status" value="1"/>
</dbReference>
<dbReference type="GO" id="GO:0042575">
    <property type="term" value="C:DNA polymerase complex"/>
    <property type="evidence" value="ECO:0007669"/>
    <property type="project" value="UniProtKB-ARBA"/>
</dbReference>
<dbReference type="Pfam" id="PF03564">
    <property type="entry name" value="DUF1759"/>
    <property type="match status" value="1"/>
</dbReference>
<dbReference type="Gene3D" id="3.30.420.10">
    <property type="entry name" value="Ribonuclease H-like superfamily/Ribonuclease H"/>
    <property type="match status" value="1"/>
</dbReference>
<dbReference type="GO" id="GO:0071897">
    <property type="term" value="P:DNA biosynthetic process"/>
    <property type="evidence" value="ECO:0007669"/>
    <property type="project" value="UniProtKB-ARBA"/>
</dbReference>
<dbReference type="InterPro" id="IPR043128">
    <property type="entry name" value="Rev_trsase/Diguanyl_cyclase"/>
</dbReference>
<reference evidence="4 5" key="1">
    <citation type="journal article" date="2019" name="Sci. Rep.">
        <title>Orb-weaving spider Araneus ventricosus genome elucidates the spidroin gene catalogue.</title>
        <authorList>
            <person name="Kono N."/>
            <person name="Nakamura H."/>
            <person name="Ohtoshi R."/>
            <person name="Moran D.A.P."/>
            <person name="Shinohara A."/>
            <person name="Yoshida Y."/>
            <person name="Fujiwara M."/>
            <person name="Mori M."/>
            <person name="Tomita M."/>
            <person name="Arakawa K."/>
        </authorList>
    </citation>
    <scope>NUCLEOTIDE SEQUENCE [LARGE SCALE GENOMIC DNA]</scope>
</reference>
<comment type="caution">
    <text evidence="4">The sequence shown here is derived from an EMBL/GenBank/DDBJ whole genome shotgun (WGS) entry which is preliminary data.</text>
</comment>